<protein>
    <submittedName>
        <fullName evidence="1">Uncharacterized protein</fullName>
    </submittedName>
</protein>
<comment type="caution">
    <text evidence="1">The sequence shown here is derived from an EMBL/GenBank/DDBJ whole genome shotgun (WGS) entry which is preliminary data.</text>
</comment>
<evidence type="ECO:0000313" key="1">
    <source>
        <dbReference type="EMBL" id="MBW7476382.1"/>
    </source>
</evidence>
<organism evidence="1 2">
    <name type="scientific">Paenibacillus oenotherae</name>
    <dbReference type="NCBI Taxonomy" id="1435645"/>
    <lineage>
        <taxon>Bacteria</taxon>
        <taxon>Bacillati</taxon>
        <taxon>Bacillota</taxon>
        <taxon>Bacilli</taxon>
        <taxon>Bacillales</taxon>
        <taxon>Paenibacillaceae</taxon>
        <taxon>Paenibacillus</taxon>
    </lineage>
</organism>
<dbReference type="EMBL" id="JAHZIJ010000012">
    <property type="protein sequence ID" value="MBW7476382.1"/>
    <property type="molecule type" value="Genomic_DNA"/>
</dbReference>
<sequence length="106" mass="11775">MRITANSCVTTGFISFWHAEERMPAKVQAFRLICPYLLITRDYSCIFAGFLPDGAPFGQNSCAFAGILPDEAPAFSQAFCLMKLLRFRRLSTLTAAFLAARADSIR</sequence>
<dbReference type="Proteomes" id="UP000812277">
    <property type="component" value="Unassembled WGS sequence"/>
</dbReference>
<keyword evidence="2" id="KW-1185">Reference proteome</keyword>
<name>A0ABS7DA52_9BACL</name>
<dbReference type="RefSeq" id="WP_219873617.1">
    <property type="nucleotide sequence ID" value="NZ_JAHZIJ010000012.1"/>
</dbReference>
<proteinExistence type="predicted"/>
<reference evidence="1 2" key="1">
    <citation type="submission" date="2021-07" db="EMBL/GenBank/DDBJ databases">
        <title>Paenibacillus radiodurans sp. nov., isolated from the southeastern edge of Tengger Desert.</title>
        <authorList>
            <person name="Zhang G."/>
        </authorList>
    </citation>
    <scope>NUCLEOTIDE SEQUENCE [LARGE SCALE GENOMIC DNA]</scope>
    <source>
        <strain evidence="1 2">DT7-4</strain>
    </source>
</reference>
<accession>A0ABS7DA52</accession>
<gene>
    <name evidence="1" type="ORF">K0T92_16740</name>
</gene>
<evidence type="ECO:0000313" key="2">
    <source>
        <dbReference type="Proteomes" id="UP000812277"/>
    </source>
</evidence>